<evidence type="ECO:0000256" key="1">
    <source>
        <dbReference type="ARBA" id="ARBA00004141"/>
    </source>
</evidence>
<feature type="transmembrane region" description="Helical" evidence="9">
    <location>
        <begin position="512"/>
        <end position="529"/>
    </location>
</feature>
<sequence length="735" mass="83362">MPAKKKKQVSNQTAHKSSNGSSYLVKSTGRNKFKSKHKEASGKIDSSTSVLEPFRKYGYGYASLVLILAASFGIFQSYHVSRMFENERFFSHLSALERELSFRTEMGLYYSYYKTVVEAPTFAEGVHAIMNCNITEYPDTINTLKRFNLYPEVVLGFAFRVYDWVTRSMNIHTKTCYTVNRGYDLPPVQSCEGMGELSFFYVYAIFYLSGFMMSMFFLLCFYLSGSILGGLIGTLSYFYNHGESTRVMWTPPLRESFSYPFLVFQLLAVTLTIKSSRADWRHLLLVAITTSLFMIPWQFAQFALLTQTCALFGLYFLQFITSQKLCTILYGLLVGHVLNFIIQFGNSMLLSSFFLSALITTLVVAKLEPVIYRLPHQLLIWAAQGVMFLAGTVGIKIAIAKILGIADDAHITSILRSKFTNFRNFDTSLYTCAPEFDFVDPETPGKLTKTLVLPAAVVSVTVVVIKILENEWKAWKTSENKPNKAKVSDSESDEDETVEQKKEVNLKPYAEHFYHVLQSLAFVVMAVIIMRLKLFGTPALCVLASLLASRQLFGFLLDKRKHQAAVILLIAAMSVQGVMNLKVQFATQGEYNNPEQEELIEWINSKTPKNSVFAGAMPTMATVKLCTGRAVVNHPHYEDVGIRERTHKVYQIFSRKPPSVVWKTLNSMQVTHVVIDTQWCRGRPKPGCGMVDIWDLEDVENRNRPSCCNALEQNPTPFKMVFSNAKYYVFQLHNS</sequence>
<gene>
    <name evidence="10" type="ORF">PLOB_00006115</name>
</gene>
<keyword evidence="6 9" id="KW-1133">Transmembrane helix</keyword>
<feature type="transmembrane region" description="Helical" evidence="9">
    <location>
        <begin position="451"/>
        <end position="468"/>
    </location>
</feature>
<protein>
    <recommendedName>
        <fullName evidence="12">C-mannosyltransferase DPY19L1</fullName>
    </recommendedName>
</protein>
<evidence type="ECO:0000256" key="7">
    <source>
        <dbReference type="ARBA" id="ARBA00023136"/>
    </source>
</evidence>
<organism evidence="10 11">
    <name type="scientific">Porites lobata</name>
    <dbReference type="NCBI Taxonomy" id="104759"/>
    <lineage>
        <taxon>Eukaryota</taxon>
        <taxon>Metazoa</taxon>
        <taxon>Cnidaria</taxon>
        <taxon>Anthozoa</taxon>
        <taxon>Hexacorallia</taxon>
        <taxon>Scleractinia</taxon>
        <taxon>Fungiina</taxon>
        <taxon>Poritidae</taxon>
        <taxon>Porites</taxon>
    </lineage>
</organism>
<feature type="region of interest" description="Disordered" evidence="8">
    <location>
        <begin position="479"/>
        <end position="499"/>
    </location>
</feature>
<keyword evidence="5 9" id="KW-0812">Transmembrane</keyword>
<feature type="transmembrane region" description="Helical" evidence="9">
    <location>
        <begin position="280"/>
        <end position="297"/>
    </location>
</feature>
<evidence type="ECO:0000313" key="10">
    <source>
        <dbReference type="EMBL" id="CAH3164111.1"/>
    </source>
</evidence>
<evidence type="ECO:0008006" key="12">
    <source>
        <dbReference type="Google" id="ProtNLM"/>
    </source>
</evidence>
<evidence type="ECO:0000256" key="3">
    <source>
        <dbReference type="ARBA" id="ARBA00022676"/>
    </source>
</evidence>
<accession>A0ABN8QGK7</accession>
<comment type="caution">
    <text evidence="10">The sequence shown here is derived from an EMBL/GenBank/DDBJ whole genome shotgun (WGS) entry which is preliminary data.</text>
</comment>
<feature type="compositionally biased region" description="Polar residues" evidence="8">
    <location>
        <begin position="9"/>
        <end position="28"/>
    </location>
</feature>
<feature type="transmembrane region" description="Helical" evidence="9">
    <location>
        <begin position="564"/>
        <end position="583"/>
    </location>
</feature>
<feature type="transmembrane region" description="Helical" evidence="9">
    <location>
        <begin position="59"/>
        <end position="78"/>
    </location>
</feature>
<evidence type="ECO:0000256" key="8">
    <source>
        <dbReference type="SAM" id="MobiDB-lite"/>
    </source>
</evidence>
<keyword evidence="7 9" id="KW-0472">Membrane</keyword>
<keyword evidence="4" id="KW-0808">Transferase</keyword>
<evidence type="ECO:0000313" key="11">
    <source>
        <dbReference type="Proteomes" id="UP001159405"/>
    </source>
</evidence>
<feature type="transmembrane region" description="Helical" evidence="9">
    <location>
        <begin position="535"/>
        <end position="557"/>
    </location>
</feature>
<keyword evidence="11" id="KW-1185">Reference proteome</keyword>
<feature type="transmembrane region" description="Helical" evidence="9">
    <location>
        <begin position="204"/>
        <end position="237"/>
    </location>
</feature>
<comment type="similarity">
    <text evidence="2">Belongs to the dpy-19 family.</text>
</comment>
<feature type="transmembrane region" description="Helical" evidence="9">
    <location>
        <begin position="379"/>
        <end position="399"/>
    </location>
</feature>
<evidence type="ECO:0000256" key="9">
    <source>
        <dbReference type="SAM" id="Phobius"/>
    </source>
</evidence>
<name>A0ABN8QGK7_9CNID</name>
<keyword evidence="3" id="KW-0328">Glycosyltransferase</keyword>
<proteinExistence type="inferred from homology"/>
<dbReference type="Pfam" id="PF10034">
    <property type="entry name" value="Dpy19"/>
    <property type="match status" value="1"/>
</dbReference>
<dbReference type="Proteomes" id="UP001159405">
    <property type="component" value="Unassembled WGS sequence"/>
</dbReference>
<evidence type="ECO:0000256" key="6">
    <source>
        <dbReference type="ARBA" id="ARBA00022989"/>
    </source>
</evidence>
<dbReference type="PANTHER" id="PTHR31488:SF1">
    <property type="entry name" value="C-MANNOSYLTRANSFERASE DPY19L1"/>
    <property type="match status" value="1"/>
</dbReference>
<dbReference type="EMBL" id="CALNXK010000128">
    <property type="protein sequence ID" value="CAH3164111.1"/>
    <property type="molecule type" value="Genomic_DNA"/>
</dbReference>
<dbReference type="InterPro" id="IPR018732">
    <property type="entry name" value="Dpy-19/Dpy-19-like"/>
</dbReference>
<dbReference type="InterPro" id="IPR047462">
    <property type="entry name" value="Dpy19"/>
</dbReference>
<comment type="subcellular location">
    <subcellularLocation>
        <location evidence="1">Membrane</location>
        <topology evidence="1">Multi-pass membrane protein</topology>
    </subcellularLocation>
</comment>
<feature type="region of interest" description="Disordered" evidence="8">
    <location>
        <begin position="1"/>
        <end position="40"/>
    </location>
</feature>
<dbReference type="PANTHER" id="PTHR31488">
    <property type="entry name" value="DPY-19-LIKE 1, LIKE (H. SAPIENS)"/>
    <property type="match status" value="1"/>
</dbReference>
<feature type="compositionally biased region" description="Basic and acidic residues" evidence="8">
    <location>
        <begin position="479"/>
        <end position="489"/>
    </location>
</feature>
<evidence type="ECO:0000256" key="2">
    <source>
        <dbReference type="ARBA" id="ARBA00008744"/>
    </source>
</evidence>
<feature type="transmembrane region" description="Helical" evidence="9">
    <location>
        <begin position="257"/>
        <end position="273"/>
    </location>
</feature>
<reference evidence="10 11" key="1">
    <citation type="submission" date="2022-05" db="EMBL/GenBank/DDBJ databases">
        <authorList>
            <consortium name="Genoscope - CEA"/>
            <person name="William W."/>
        </authorList>
    </citation>
    <scope>NUCLEOTIDE SEQUENCE [LARGE SCALE GENOMIC DNA]</scope>
</reference>
<evidence type="ECO:0000256" key="4">
    <source>
        <dbReference type="ARBA" id="ARBA00022679"/>
    </source>
</evidence>
<dbReference type="CDD" id="cd20177">
    <property type="entry name" value="Dpy19"/>
    <property type="match status" value="1"/>
</dbReference>
<feature type="transmembrane region" description="Helical" evidence="9">
    <location>
        <begin position="348"/>
        <end position="367"/>
    </location>
</feature>
<evidence type="ECO:0000256" key="5">
    <source>
        <dbReference type="ARBA" id="ARBA00022692"/>
    </source>
</evidence>